<dbReference type="Proteomes" id="UP000195402">
    <property type="component" value="Unassembled WGS sequence"/>
</dbReference>
<feature type="compositionally biased region" description="Acidic residues" evidence="1">
    <location>
        <begin position="138"/>
        <end position="147"/>
    </location>
</feature>
<sequence length="158" mass="17147">MSSEGSSPGKRSDEYQPQFFAPSLQMPLSEPLFTVTPMDPSLVSPFVSRVPLSSPNADPPNLSLTLAPPNADPPNMSLLLTLSPNNVDSHDQTTLNSGHENPLLDQSEKRLETAKDDNSAEASRAASDRKGKRKLFEGDNEENDPELDSNGMDLTLKL</sequence>
<organism evidence="2 3">
    <name type="scientific">Macleaya cordata</name>
    <name type="common">Five-seeded plume-poppy</name>
    <name type="synonym">Bocconia cordata</name>
    <dbReference type="NCBI Taxonomy" id="56857"/>
    <lineage>
        <taxon>Eukaryota</taxon>
        <taxon>Viridiplantae</taxon>
        <taxon>Streptophyta</taxon>
        <taxon>Embryophyta</taxon>
        <taxon>Tracheophyta</taxon>
        <taxon>Spermatophyta</taxon>
        <taxon>Magnoliopsida</taxon>
        <taxon>Ranunculales</taxon>
        <taxon>Papaveraceae</taxon>
        <taxon>Papaveroideae</taxon>
        <taxon>Macleaya</taxon>
    </lineage>
</organism>
<comment type="caution">
    <text evidence="2">The sequence shown here is derived from an EMBL/GenBank/DDBJ whole genome shotgun (WGS) entry which is preliminary data.</text>
</comment>
<proteinExistence type="predicted"/>
<feature type="region of interest" description="Disordered" evidence="1">
    <location>
        <begin position="39"/>
        <end position="158"/>
    </location>
</feature>
<evidence type="ECO:0000256" key="1">
    <source>
        <dbReference type="SAM" id="MobiDB-lite"/>
    </source>
</evidence>
<protein>
    <submittedName>
        <fullName evidence="2">Uncharacterized protein</fullName>
    </submittedName>
</protein>
<name>A0A200QAI4_MACCD</name>
<evidence type="ECO:0000313" key="3">
    <source>
        <dbReference type="Proteomes" id="UP000195402"/>
    </source>
</evidence>
<feature type="compositionally biased region" description="Polar residues" evidence="1">
    <location>
        <begin position="78"/>
        <end position="99"/>
    </location>
</feature>
<feature type="compositionally biased region" description="Basic and acidic residues" evidence="1">
    <location>
        <begin position="106"/>
        <end position="118"/>
    </location>
</feature>
<gene>
    <name evidence="2" type="ORF">BVC80_8239g3</name>
</gene>
<feature type="compositionally biased region" description="Basic and acidic residues" evidence="1">
    <location>
        <begin position="126"/>
        <end position="137"/>
    </location>
</feature>
<dbReference type="EMBL" id="MVGT01002486">
    <property type="protein sequence ID" value="OVA07492.1"/>
    <property type="molecule type" value="Genomic_DNA"/>
</dbReference>
<feature type="region of interest" description="Disordered" evidence="1">
    <location>
        <begin position="1"/>
        <end position="23"/>
    </location>
</feature>
<keyword evidence="3" id="KW-1185">Reference proteome</keyword>
<evidence type="ECO:0000313" key="2">
    <source>
        <dbReference type="EMBL" id="OVA07492.1"/>
    </source>
</evidence>
<dbReference type="InParanoid" id="A0A200QAI4"/>
<reference evidence="2 3" key="1">
    <citation type="journal article" date="2017" name="Mol. Plant">
        <title>The Genome of Medicinal Plant Macleaya cordata Provides New Insights into Benzylisoquinoline Alkaloids Metabolism.</title>
        <authorList>
            <person name="Liu X."/>
            <person name="Liu Y."/>
            <person name="Huang P."/>
            <person name="Ma Y."/>
            <person name="Qing Z."/>
            <person name="Tang Q."/>
            <person name="Cao H."/>
            <person name="Cheng P."/>
            <person name="Zheng Y."/>
            <person name="Yuan Z."/>
            <person name="Zhou Y."/>
            <person name="Liu J."/>
            <person name="Tang Z."/>
            <person name="Zhuo Y."/>
            <person name="Zhang Y."/>
            <person name="Yu L."/>
            <person name="Huang J."/>
            <person name="Yang P."/>
            <person name="Peng Q."/>
            <person name="Zhang J."/>
            <person name="Jiang W."/>
            <person name="Zhang Z."/>
            <person name="Lin K."/>
            <person name="Ro D.K."/>
            <person name="Chen X."/>
            <person name="Xiong X."/>
            <person name="Shang Y."/>
            <person name="Huang S."/>
            <person name="Zeng J."/>
        </authorList>
    </citation>
    <scope>NUCLEOTIDE SEQUENCE [LARGE SCALE GENOMIC DNA]</scope>
    <source>
        <strain evidence="3">cv. BLH2017</strain>
        <tissue evidence="2">Root</tissue>
    </source>
</reference>
<accession>A0A200QAI4</accession>
<dbReference type="AlphaFoldDB" id="A0A200QAI4"/>